<comment type="caution">
    <text evidence="1">The sequence shown here is derived from an EMBL/GenBank/DDBJ whole genome shotgun (WGS) entry which is preliminary data.</text>
</comment>
<name>A0ABU9RC03_9BURK</name>
<gene>
    <name evidence="1" type="ORF">V4C56_32225</name>
</gene>
<organism evidence="1 2">
    <name type="scientific">Paraburkholderia azotifigens</name>
    <dbReference type="NCBI Taxonomy" id="2057004"/>
    <lineage>
        <taxon>Bacteria</taxon>
        <taxon>Pseudomonadati</taxon>
        <taxon>Pseudomonadota</taxon>
        <taxon>Betaproteobacteria</taxon>
        <taxon>Burkholderiales</taxon>
        <taxon>Burkholderiaceae</taxon>
        <taxon>Paraburkholderia</taxon>
    </lineage>
</organism>
<dbReference type="EMBL" id="JAZHGA010000032">
    <property type="protein sequence ID" value="MEM5344278.1"/>
    <property type="molecule type" value="Genomic_DNA"/>
</dbReference>
<evidence type="ECO:0000313" key="1">
    <source>
        <dbReference type="EMBL" id="MEM5344278.1"/>
    </source>
</evidence>
<protein>
    <submittedName>
        <fullName evidence="1">Uncharacterized protein</fullName>
    </submittedName>
</protein>
<accession>A0ABU9RC03</accession>
<keyword evidence="2" id="KW-1185">Reference proteome</keyword>
<dbReference type="Proteomes" id="UP001481677">
    <property type="component" value="Unassembled WGS sequence"/>
</dbReference>
<reference evidence="1 2" key="1">
    <citation type="submission" date="2024-01" db="EMBL/GenBank/DDBJ databases">
        <title>The diversity of rhizobia nodulating Mimosa spp. in eleven states of Brazil covering several biomes is determined by host plant, location, and edaphic factors.</title>
        <authorList>
            <person name="Rouws L."/>
            <person name="Barauna A."/>
            <person name="Beukes C."/>
            <person name="De Faria S.M."/>
            <person name="Gross E."/>
            <person name="Dos Reis Junior F.B."/>
            <person name="Simon M."/>
            <person name="Maluk M."/>
            <person name="Odee D.W."/>
            <person name="Kenicer G."/>
            <person name="Young J.P.W."/>
            <person name="Reis V.M."/>
            <person name="Zilli J."/>
            <person name="James E.K."/>
        </authorList>
    </citation>
    <scope>NUCLEOTIDE SEQUENCE [LARGE SCALE GENOMIC DNA]</scope>
    <source>
        <strain evidence="1 2">JPY530</strain>
    </source>
</reference>
<sequence length="70" mass="7270">MASVHPATRPIRCVRLEPVVGGNVAAKLKGVKGDPVAQQPELEMELVGFATAVDHADGIKPDILEIGEAG</sequence>
<evidence type="ECO:0000313" key="2">
    <source>
        <dbReference type="Proteomes" id="UP001481677"/>
    </source>
</evidence>
<proteinExistence type="predicted"/>